<feature type="transmembrane region" description="Helical" evidence="1">
    <location>
        <begin position="69"/>
        <end position="87"/>
    </location>
</feature>
<evidence type="ECO:0000256" key="1">
    <source>
        <dbReference type="SAM" id="Phobius"/>
    </source>
</evidence>
<dbReference type="VEuPathDB" id="VectorBase:AFAF006817"/>
<name>A0A182QBF6_9DIPT</name>
<dbReference type="STRING" id="69004.A0A182QBF6"/>
<dbReference type="Proteomes" id="UP000075886">
    <property type="component" value="Unassembled WGS sequence"/>
</dbReference>
<dbReference type="EnsemblMetazoa" id="AFAF006817-RA">
    <property type="protein sequence ID" value="AFAF006817-PA"/>
    <property type="gene ID" value="AFAF006817"/>
</dbReference>
<keyword evidence="3" id="KW-1185">Reference proteome</keyword>
<keyword evidence="1" id="KW-0472">Membrane</keyword>
<keyword evidence="1" id="KW-1133">Transmembrane helix</keyword>
<accession>A0A182QBF6</accession>
<reference evidence="2" key="2">
    <citation type="submission" date="2020-05" db="UniProtKB">
        <authorList>
            <consortium name="EnsemblMetazoa"/>
        </authorList>
    </citation>
    <scope>IDENTIFICATION</scope>
    <source>
        <strain evidence="2">FAR1</strain>
    </source>
</reference>
<evidence type="ECO:0000313" key="2">
    <source>
        <dbReference type="EnsemblMetazoa" id="AFAF006817-PA"/>
    </source>
</evidence>
<protein>
    <submittedName>
        <fullName evidence="2">Uncharacterized protein</fullName>
    </submittedName>
</protein>
<keyword evidence="1" id="KW-0812">Transmembrane</keyword>
<reference evidence="3" key="1">
    <citation type="submission" date="2014-01" db="EMBL/GenBank/DDBJ databases">
        <title>The Genome Sequence of Anopheles farauti FAR1 (V2).</title>
        <authorList>
            <consortium name="The Broad Institute Genomics Platform"/>
            <person name="Neafsey D.E."/>
            <person name="Besansky N."/>
            <person name="Howell P."/>
            <person name="Walton C."/>
            <person name="Young S.K."/>
            <person name="Zeng Q."/>
            <person name="Gargeya S."/>
            <person name="Fitzgerald M."/>
            <person name="Haas B."/>
            <person name="Abouelleil A."/>
            <person name="Allen A.W."/>
            <person name="Alvarado L."/>
            <person name="Arachchi H.M."/>
            <person name="Berlin A.M."/>
            <person name="Chapman S.B."/>
            <person name="Gainer-Dewar J."/>
            <person name="Goldberg J."/>
            <person name="Griggs A."/>
            <person name="Gujja S."/>
            <person name="Hansen M."/>
            <person name="Howarth C."/>
            <person name="Imamovic A."/>
            <person name="Ireland A."/>
            <person name="Larimer J."/>
            <person name="McCowan C."/>
            <person name="Murphy C."/>
            <person name="Pearson M."/>
            <person name="Poon T.W."/>
            <person name="Priest M."/>
            <person name="Roberts A."/>
            <person name="Saif S."/>
            <person name="Shea T."/>
            <person name="Sisk P."/>
            <person name="Sykes S."/>
            <person name="Wortman J."/>
            <person name="Nusbaum C."/>
            <person name="Birren B."/>
        </authorList>
    </citation>
    <scope>NUCLEOTIDE SEQUENCE [LARGE SCALE GENOMIC DNA]</scope>
    <source>
        <strain evidence="3">FAR1</strain>
    </source>
</reference>
<organism evidence="2 3">
    <name type="scientific">Anopheles farauti</name>
    <dbReference type="NCBI Taxonomy" id="69004"/>
    <lineage>
        <taxon>Eukaryota</taxon>
        <taxon>Metazoa</taxon>
        <taxon>Ecdysozoa</taxon>
        <taxon>Arthropoda</taxon>
        <taxon>Hexapoda</taxon>
        <taxon>Insecta</taxon>
        <taxon>Pterygota</taxon>
        <taxon>Neoptera</taxon>
        <taxon>Endopterygota</taxon>
        <taxon>Diptera</taxon>
        <taxon>Nematocera</taxon>
        <taxon>Culicoidea</taxon>
        <taxon>Culicidae</taxon>
        <taxon>Anophelinae</taxon>
        <taxon>Anopheles</taxon>
    </lineage>
</organism>
<proteinExistence type="predicted"/>
<evidence type="ECO:0000313" key="3">
    <source>
        <dbReference type="Proteomes" id="UP000075886"/>
    </source>
</evidence>
<dbReference type="EMBL" id="AXCN02000806">
    <property type="status" value="NOT_ANNOTATED_CDS"/>
    <property type="molecule type" value="Genomic_DNA"/>
</dbReference>
<feature type="transmembrane region" description="Helical" evidence="1">
    <location>
        <begin position="107"/>
        <end position="130"/>
    </location>
</feature>
<dbReference type="AlphaFoldDB" id="A0A182QBF6"/>
<sequence>MVMVSRLNRRWIARIERHGRLAFRAVPGSQAIDLHQGSSSSATSPAKAGSDRFLFLSPLMEARKKTTRFGILYFVFSDILVVKWMIVSHIYRIAIVPAWPIVDHSSSFWAFEAMLCCSVFILCITEFRLLTDVNTTEEIIRIVSYLVCLSLKVHQATAFINYPDMDIKTRKLLIAFQQYTNKGILCTAKKVFYIELSMPTFIARPVKRSGYRQSPGDLRLAHRGRGRIVKPIESRTNLSMG</sequence>